<sequence>MESKYDEATAYHEAGHAVVALALDRPVAKVSIIAGREFLGVCHFQKGVSRASIDLLEREILIALGGIAAEARRTGHFDRAGAGRDLRTVRKLALERVSERQLERYERRMFSKVENLLAEVENWLAVELIAAELMKQGMISGRAAKHLFEQAGRKAEE</sequence>
<evidence type="ECO:0000259" key="1">
    <source>
        <dbReference type="Pfam" id="PF01434"/>
    </source>
</evidence>
<name>A0A8E6B6B0_9BACT</name>
<dbReference type="Proteomes" id="UP000676194">
    <property type="component" value="Chromosome"/>
</dbReference>
<dbReference type="Gene3D" id="1.20.58.760">
    <property type="entry name" value="Peptidase M41"/>
    <property type="match status" value="1"/>
</dbReference>
<dbReference type="InterPro" id="IPR037219">
    <property type="entry name" value="Peptidase_M41-like"/>
</dbReference>
<proteinExistence type="predicted"/>
<gene>
    <name evidence="2" type="ORF">KIH39_01755</name>
</gene>
<evidence type="ECO:0000313" key="3">
    <source>
        <dbReference type="Proteomes" id="UP000676194"/>
    </source>
</evidence>
<accession>A0A8E6B6B0</accession>
<dbReference type="GO" id="GO:0006508">
    <property type="term" value="P:proteolysis"/>
    <property type="evidence" value="ECO:0007669"/>
    <property type="project" value="InterPro"/>
</dbReference>
<dbReference type="EMBL" id="CP074694">
    <property type="protein sequence ID" value="QVL32668.1"/>
    <property type="molecule type" value="Genomic_DNA"/>
</dbReference>
<dbReference type="GO" id="GO:0004222">
    <property type="term" value="F:metalloendopeptidase activity"/>
    <property type="evidence" value="ECO:0007669"/>
    <property type="project" value="InterPro"/>
</dbReference>
<feature type="domain" description="Peptidase M41" evidence="1">
    <location>
        <begin position="3"/>
        <end position="98"/>
    </location>
</feature>
<dbReference type="Pfam" id="PF01434">
    <property type="entry name" value="Peptidase_M41"/>
    <property type="match status" value="1"/>
</dbReference>
<dbReference type="InterPro" id="IPR000642">
    <property type="entry name" value="Peptidase_M41"/>
</dbReference>
<reference evidence="2" key="1">
    <citation type="submission" date="2021-05" db="EMBL/GenBank/DDBJ databases">
        <title>Complete genome sequence of the cellulolytic planctomycete Telmatocola sphagniphila SP2T and characterization of the first cellulase from planctomycetes.</title>
        <authorList>
            <person name="Rakitin A.L."/>
            <person name="Beletsky A.V."/>
            <person name="Naumoff D.G."/>
            <person name="Kulichevskaya I.S."/>
            <person name="Mardanov A.V."/>
            <person name="Ravin N.V."/>
            <person name="Dedysh S.N."/>
        </authorList>
    </citation>
    <scope>NUCLEOTIDE SEQUENCE</scope>
    <source>
        <strain evidence="2">SP2T</strain>
    </source>
</reference>
<evidence type="ECO:0000313" key="2">
    <source>
        <dbReference type="EMBL" id="QVL32668.1"/>
    </source>
</evidence>
<dbReference type="GO" id="GO:0004176">
    <property type="term" value="F:ATP-dependent peptidase activity"/>
    <property type="evidence" value="ECO:0007669"/>
    <property type="project" value="InterPro"/>
</dbReference>
<dbReference type="GO" id="GO:0005524">
    <property type="term" value="F:ATP binding"/>
    <property type="evidence" value="ECO:0007669"/>
    <property type="project" value="InterPro"/>
</dbReference>
<keyword evidence="3" id="KW-1185">Reference proteome</keyword>
<dbReference type="AlphaFoldDB" id="A0A8E6B6B0"/>
<dbReference type="KEGG" id="tsph:KIH39_01755"/>
<dbReference type="RefSeq" id="WP_213497560.1">
    <property type="nucleotide sequence ID" value="NZ_CP074694.1"/>
</dbReference>
<dbReference type="SUPFAM" id="SSF140990">
    <property type="entry name" value="FtsH protease domain-like"/>
    <property type="match status" value="1"/>
</dbReference>
<organism evidence="2 3">
    <name type="scientific">Telmatocola sphagniphila</name>
    <dbReference type="NCBI Taxonomy" id="1123043"/>
    <lineage>
        <taxon>Bacteria</taxon>
        <taxon>Pseudomonadati</taxon>
        <taxon>Planctomycetota</taxon>
        <taxon>Planctomycetia</taxon>
        <taxon>Gemmatales</taxon>
        <taxon>Gemmataceae</taxon>
    </lineage>
</organism>
<protein>
    <recommendedName>
        <fullName evidence="1">Peptidase M41 domain-containing protein</fullName>
    </recommendedName>
</protein>